<dbReference type="GO" id="GO:0016829">
    <property type="term" value="F:lyase activity"/>
    <property type="evidence" value="ECO:0007669"/>
    <property type="project" value="UniProtKB-KW"/>
</dbReference>
<accession>A0ABT3AD36</accession>
<protein>
    <recommendedName>
        <fullName evidence="1">Glyoxalase</fullName>
    </recommendedName>
</protein>
<organism evidence="2 3">
    <name type="scientific">Fluctibacter corallii</name>
    <dbReference type="NCBI Taxonomy" id="2984329"/>
    <lineage>
        <taxon>Bacteria</taxon>
        <taxon>Pseudomonadati</taxon>
        <taxon>Pseudomonadota</taxon>
        <taxon>Gammaproteobacteria</taxon>
        <taxon>Alteromonadales</taxon>
        <taxon>Alteromonadaceae</taxon>
        <taxon>Fluctibacter</taxon>
    </lineage>
</organism>
<name>A0ABT3AD36_9ALTE</name>
<comment type="similarity">
    <text evidence="1">Belongs to the peptidase C56 family.</text>
</comment>
<comment type="caution">
    <text evidence="2">The sequence shown here is derived from an EMBL/GenBank/DDBJ whole genome shotgun (WGS) entry which is preliminary data.</text>
</comment>
<keyword evidence="1 2" id="KW-0456">Lyase</keyword>
<dbReference type="SUPFAM" id="SSF52317">
    <property type="entry name" value="Class I glutamine amidotransferase-like"/>
    <property type="match status" value="1"/>
</dbReference>
<dbReference type="PIRSF" id="PIRSF006320">
    <property type="entry name" value="Elb2"/>
    <property type="match status" value="1"/>
</dbReference>
<dbReference type="NCBIfam" id="NF008747">
    <property type="entry name" value="PRK11780.1"/>
    <property type="match status" value="1"/>
</dbReference>
<dbReference type="PANTHER" id="PTHR10224">
    <property type="entry name" value="ES1 PROTEIN HOMOLOG, MITOCHONDRIAL"/>
    <property type="match status" value="1"/>
</dbReference>
<comment type="catalytic activity">
    <reaction evidence="1">
        <text>glyoxal + H2O = glycolate + H(+)</text>
        <dbReference type="Rhea" id="RHEA:51672"/>
        <dbReference type="ChEBI" id="CHEBI:15377"/>
        <dbReference type="ChEBI" id="CHEBI:15378"/>
        <dbReference type="ChEBI" id="CHEBI:29805"/>
        <dbReference type="ChEBI" id="CHEBI:34779"/>
    </reaction>
</comment>
<dbReference type="Gene3D" id="3.40.50.880">
    <property type="match status" value="1"/>
</dbReference>
<keyword evidence="3" id="KW-1185">Reference proteome</keyword>
<proteinExistence type="inferred from homology"/>
<dbReference type="InterPro" id="IPR029062">
    <property type="entry name" value="Class_I_gatase-like"/>
</dbReference>
<dbReference type="EMBL" id="JAOWKX010000012">
    <property type="protein sequence ID" value="MCV2886558.1"/>
    <property type="molecule type" value="Genomic_DNA"/>
</dbReference>
<dbReference type="InterPro" id="IPR026041">
    <property type="entry name" value="ElbB"/>
</dbReference>
<dbReference type="CDD" id="cd03133">
    <property type="entry name" value="GATase1_ES1"/>
    <property type="match status" value="1"/>
</dbReference>
<dbReference type="RefSeq" id="WP_263713847.1">
    <property type="nucleotide sequence ID" value="NZ_JAOWKX010000012.1"/>
</dbReference>
<dbReference type="PANTHER" id="PTHR10224:SF12">
    <property type="entry name" value="GLYOXALASE ELBB"/>
    <property type="match status" value="1"/>
</dbReference>
<evidence type="ECO:0000313" key="2">
    <source>
        <dbReference type="EMBL" id="MCV2886558.1"/>
    </source>
</evidence>
<comment type="function">
    <text evidence="1">Displays glyoxalase activity, catalyzing the conversion of glyoxal to glycolate.</text>
</comment>
<reference evidence="2 3" key="1">
    <citation type="submission" date="2022-10" db="EMBL/GenBank/DDBJ databases">
        <title>Aestuariibacter sp. AA17 isolated from Montipora capitata coral fragment.</title>
        <authorList>
            <person name="Emsley S.A."/>
            <person name="Pfannmuller K.M."/>
            <person name="Loughran R.M."/>
            <person name="Shlafstein M."/>
            <person name="Papke E."/>
            <person name="Saw J.H."/>
            <person name="Ushijima B."/>
            <person name="Videau P."/>
        </authorList>
    </citation>
    <scope>NUCLEOTIDE SEQUENCE [LARGE SCALE GENOMIC DNA]</scope>
    <source>
        <strain evidence="2 3">AA17</strain>
    </source>
</reference>
<evidence type="ECO:0000313" key="3">
    <source>
        <dbReference type="Proteomes" id="UP001652504"/>
    </source>
</evidence>
<dbReference type="Proteomes" id="UP001652504">
    <property type="component" value="Unassembled WGS sequence"/>
</dbReference>
<sequence length="218" mass="22917">MKPVAIILSGCGVFDGAEIHESVFTMYGLAKRGVEYVCFAPDIPQMHVVNHLTGEVVEDESRNVLVESARIARGEIKSLSQLDVSEFSALVVPGGFGAAKNLCDFAVKGAEASVNPDVLKACKAFAEANKPAGYACIAPSLMSSVYGTGVKLTIGNDADTASALEAMGAQHIDQPVTGVVLDDRNRVVSTPAYMLAQSITEAADSIDNLIENLVKQIS</sequence>
<evidence type="ECO:0000256" key="1">
    <source>
        <dbReference type="PIRNR" id="PIRNR006320"/>
    </source>
</evidence>
<gene>
    <name evidence="2" type="primary">elbB</name>
    <name evidence="2" type="ORF">OE749_17835</name>
</gene>